<feature type="domain" description="Xylose isomerase-like TIM barrel" evidence="1">
    <location>
        <begin position="20"/>
        <end position="254"/>
    </location>
</feature>
<dbReference type="SUPFAM" id="SSF51658">
    <property type="entry name" value="Xylose isomerase-like"/>
    <property type="match status" value="1"/>
</dbReference>
<evidence type="ECO:0000259" key="1">
    <source>
        <dbReference type="Pfam" id="PF01261"/>
    </source>
</evidence>
<keyword evidence="2" id="KW-0413">Isomerase</keyword>
<dbReference type="Proteomes" id="UP001212602">
    <property type="component" value="Unassembled WGS sequence"/>
</dbReference>
<dbReference type="PANTHER" id="PTHR12110:SF21">
    <property type="entry name" value="XYLOSE ISOMERASE-LIKE TIM BARREL DOMAIN-CONTAINING PROTEIN"/>
    <property type="match status" value="1"/>
</dbReference>
<dbReference type="InterPro" id="IPR050312">
    <property type="entry name" value="IolE/XylAMocC-like"/>
</dbReference>
<dbReference type="Gene3D" id="3.20.20.150">
    <property type="entry name" value="Divalent-metal-dependent TIM barrel enzymes"/>
    <property type="match status" value="1"/>
</dbReference>
<dbReference type="RefSeq" id="WP_271427309.1">
    <property type="nucleotide sequence ID" value="NZ_JAQIPB010000002.1"/>
</dbReference>
<proteinExistence type="predicted"/>
<dbReference type="GO" id="GO:0016853">
    <property type="term" value="F:isomerase activity"/>
    <property type="evidence" value="ECO:0007669"/>
    <property type="project" value="UniProtKB-KW"/>
</dbReference>
<comment type="caution">
    <text evidence="2">The sequence shown here is derived from an EMBL/GenBank/DDBJ whole genome shotgun (WGS) entry which is preliminary data.</text>
</comment>
<name>A0AAE3SZP0_9BURK</name>
<dbReference type="InterPro" id="IPR013022">
    <property type="entry name" value="Xyl_isomerase-like_TIM-brl"/>
</dbReference>
<dbReference type="PANTHER" id="PTHR12110">
    <property type="entry name" value="HYDROXYPYRUVATE ISOMERASE"/>
    <property type="match status" value="1"/>
</dbReference>
<evidence type="ECO:0000313" key="3">
    <source>
        <dbReference type="Proteomes" id="UP001212602"/>
    </source>
</evidence>
<keyword evidence="3" id="KW-1185">Reference proteome</keyword>
<evidence type="ECO:0000313" key="2">
    <source>
        <dbReference type="EMBL" id="MDA7416076.1"/>
    </source>
</evidence>
<sequence length="277" mass="29192">MKIGLCNEVLASLPLERQCETAAALGYDGLEIAPFTLSDAPERIGSAQAARIRATVESFGLVVTGLHWLLVKPEGLSLTSPDPALRERTVQVMERLVGLCAELGGAVLVHGSPRQRAIAEGDSHATALARLQEGLARAARAAAREGVIYCIEPLSPRETPVINTLAEGAQIVRAVNEPALKTMLDCSAAGLSEAQDVPALIDQWLPTDLIGHVQLNDPNRRGPGQGAMRFAPILSALHRHGYAGAIGVEPFDYLPDGPGCAAFAAGYLRGLREALGC</sequence>
<organism evidence="2 3">
    <name type="scientific">Xenophilus arseniciresistens</name>
    <dbReference type="NCBI Taxonomy" id="1283306"/>
    <lineage>
        <taxon>Bacteria</taxon>
        <taxon>Pseudomonadati</taxon>
        <taxon>Pseudomonadota</taxon>
        <taxon>Betaproteobacteria</taxon>
        <taxon>Burkholderiales</taxon>
        <taxon>Comamonadaceae</taxon>
        <taxon>Xenophilus</taxon>
    </lineage>
</organism>
<dbReference type="Pfam" id="PF01261">
    <property type="entry name" value="AP_endonuc_2"/>
    <property type="match status" value="1"/>
</dbReference>
<dbReference type="AlphaFoldDB" id="A0AAE3SZP0"/>
<dbReference type="InterPro" id="IPR036237">
    <property type="entry name" value="Xyl_isomerase-like_sf"/>
</dbReference>
<accession>A0AAE3SZP0</accession>
<gene>
    <name evidence="2" type="ORF">PGB34_06825</name>
</gene>
<protein>
    <submittedName>
        <fullName evidence="2">Sugar phosphate isomerase/epimerase</fullName>
    </submittedName>
</protein>
<reference evidence="2" key="1">
    <citation type="submission" date="2023-01" db="EMBL/GenBank/DDBJ databases">
        <title>Xenophilus mangrovi sp. nov., isolated from soil of Mangrove nature reserve.</title>
        <authorList>
            <person name="Xu S."/>
            <person name="Liu Z."/>
            <person name="Xu Y."/>
        </authorList>
    </citation>
    <scope>NUCLEOTIDE SEQUENCE</scope>
    <source>
        <strain evidence="2">YW8</strain>
    </source>
</reference>
<dbReference type="EMBL" id="JAQIPB010000002">
    <property type="protein sequence ID" value="MDA7416076.1"/>
    <property type="molecule type" value="Genomic_DNA"/>
</dbReference>